<feature type="transmembrane region" description="Helical" evidence="1">
    <location>
        <begin position="66"/>
        <end position="87"/>
    </location>
</feature>
<keyword evidence="3" id="KW-1185">Reference proteome</keyword>
<evidence type="ECO:0000256" key="1">
    <source>
        <dbReference type="SAM" id="Phobius"/>
    </source>
</evidence>
<dbReference type="Proteomes" id="UP000828390">
    <property type="component" value="Unassembled WGS sequence"/>
</dbReference>
<sequence>MVVRTRRSEDLQFAWFEAEVKRRAMTEYNYMWEKDHEVSSLESVKLFITTVCLVNKIVSINLCDPIFIYNTCILTLLSFIQSIDWVLPRYKDSGDRFNKLSLSSHKRDC</sequence>
<dbReference type="EMBL" id="JAIWYP010000005">
    <property type="protein sequence ID" value="KAH3829515.1"/>
    <property type="molecule type" value="Genomic_DNA"/>
</dbReference>
<keyword evidence="1" id="KW-0472">Membrane</keyword>
<evidence type="ECO:0000313" key="3">
    <source>
        <dbReference type="Proteomes" id="UP000828390"/>
    </source>
</evidence>
<evidence type="ECO:0000313" key="2">
    <source>
        <dbReference type="EMBL" id="KAH3829515.1"/>
    </source>
</evidence>
<comment type="caution">
    <text evidence="2">The sequence shown here is derived from an EMBL/GenBank/DDBJ whole genome shotgun (WGS) entry which is preliminary data.</text>
</comment>
<name>A0A9D4H8K2_DREPO</name>
<dbReference type="AlphaFoldDB" id="A0A9D4H8K2"/>
<reference evidence="2" key="1">
    <citation type="journal article" date="2019" name="bioRxiv">
        <title>The Genome of the Zebra Mussel, Dreissena polymorpha: A Resource for Invasive Species Research.</title>
        <authorList>
            <person name="McCartney M.A."/>
            <person name="Auch B."/>
            <person name="Kono T."/>
            <person name="Mallez S."/>
            <person name="Zhang Y."/>
            <person name="Obille A."/>
            <person name="Becker A."/>
            <person name="Abrahante J.E."/>
            <person name="Garbe J."/>
            <person name="Badalamenti J.P."/>
            <person name="Herman A."/>
            <person name="Mangelson H."/>
            <person name="Liachko I."/>
            <person name="Sullivan S."/>
            <person name="Sone E.D."/>
            <person name="Koren S."/>
            <person name="Silverstein K.A.T."/>
            <person name="Beckman K.B."/>
            <person name="Gohl D.M."/>
        </authorList>
    </citation>
    <scope>NUCLEOTIDE SEQUENCE</scope>
    <source>
        <strain evidence="2">Duluth1</strain>
        <tissue evidence="2">Whole animal</tissue>
    </source>
</reference>
<proteinExistence type="predicted"/>
<accession>A0A9D4H8K2</accession>
<keyword evidence="1" id="KW-0812">Transmembrane</keyword>
<reference evidence="2" key="2">
    <citation type="submission" date="2020-11" db="EMBL/GenBank/DDBJ databases">
        <authorList>
            <person name="McCartney M.A."/>
            <person name="Auch B."/>
            <person name="Kono T."/>
            <person name="Mallez S."/>
            <person name="Becker A."/>
            <person name="Gohl D.M."/>
            <person name="Silverstein K.A.T."/>
            <person name="Koren S."/>
            <person name="Bechman K.B."/>
            <person name="Herman A."/>
            <person name="Abrahante J.E."/>
            <person name="Garbe J."/>
        </authorList>
    </citation>
    <scope>NUCLEOTIDE SEQUENCE</scope>
    <source>
        <strain evidence="2">Duluth1</strain>
        <tissue evidence="2">Whole animal</tissue>
    </source>
</reference>
<protein>
    <submittedName>
        <fullName evidence="2">Uncharacterized protein</fullName>
    </submittedName>
</protein>
<keyword evidence="1" id="KW-1133">Transmembrane helix</keyword>
<gene>
    <name evidence="2" type="ORF">DPMN_131511</name>
</gene>
<organism evidence="2 3">
    <name type="scientific">Dreissena polymorpha</name>
    <name type="common">Zebra mussel</name>
    <name type="synonym">Mytilus polymorpha</name>
    <dbReference type="NCBI Taxonomy" id="45954"/>
    <lineage>
        <taxon>Eukaryota</taxon>
        <taxon>Metazoa</taxon>
        <taxon>Spiralia</taxon>
        <taxon>Lophotrochozoa</taxon>
        <taxon>Mollusca</taxon>
        <taxon>Bivalvia</taxon>
        <taxon>Autobranchia</taxon>
        <taxon>Heteroconchia</taxon>
        <taxon>Euheterodonta</taxon>
        <taxon>Imparidentia</taxon>
        <taxon>Neoheterodontei</taxon>
        <taxon>Myida</taxon>
        <taxon>Dreissenoidea</taxon>
        <taxon>Dreissenidae</taxon>
        <taxon>Dreissena</taxon>
    </lineage>
</organism>